<evidence type="ECO:0000256" key="2">
    <source>
        <dbReference type="ARBA" id="ARBA00022448"/>
    </source>
</evidence>
<keyword evidence="2" id="KW-0813">Transport</keyword>
<evidence type="ECO:0000256" key="4">
    <source>
        <dbReference type="ARBA" id="ARBA00022692"/>
    </source>
</evidence>
<feature type="transmembrane region" description="Helical" evidence="8">
    <location>
        <begin position="135"/>
        <end position="160"/>
    </location>
</feature>
<keyword evidence="7 8" id="KW-0472">Membrane</keyword>
<reference evidence="9 10" key="1">
    <citation type="submission" date="2020-03" db="EMBL/GenBank/DDBJ databases">
        <title>Sequencing the genomes of 1000 actinobacteria strains.</title>
        <authorList>
            <person name="Klenk H.-P."/>
        </authorList>
    </citation>
    <scope>NUCLEOTIDE SEQUENCE [LARGE SCALE GENOMIC DNA]</scope>
    <source>
        <strain evidence="9 10">DSM 45685</strain>
    </source>
</reference>
<name>A0A7X5UL31_9PSEU</name>
<evidence type="ECO:0000256" key="7">
    <source>
        <dbReference type="ARBA" id="ARBA00023136"/>
    </source>
</evidence>
<keyword evidence="4 8" id="KW-0812">Transmembrane</keyword>
<feature type="transmembrane region" description="Helical" evidence="8">
    <location>
        <begin position="240"/>
        <end position="259"/>
    </location>
</feature>
<dbReference type="GO" id="GO:0030001">
    <property type="term" value="P:metal ion transport"/>
    <property type="evidence" value="ECO:0007669"/>
    <property type="project" value="UniProtKB-ARBA"/>
</dbReference>
<organism evidence="9 10">
    <name type="scientific">Saccharomonospora amisosensis</name>
    <dbReference type="NCBI Taxonomy" id="1128677"/>
    <lineage>
        <taxon>Bacteria</taxon>
        <taxon>Bacillati</taxon>
        <taxon>Actinomycetota</taxon>
        <taxon>Actinomycetes</taxon>
        <taxon>Pseudonocardiales</taxon>
        <taxon>Pseudonocardiaceae</taxon>
        <taxon>Saccharomonospora</taxon>
    </lineage>
</organism>
<dbReference type="PANTHER" id="PTHR32024">
    <property type="entry name" value="TRK SYSTEM POTASSIUM UPTAKE PROTEIN TRKG-RELATED"/>
    <property type="match status" value="1"/>
</dbReference>
<dbReference type="GO" id="GO:0008324">
    <property type="term" value="F:monoatomic cation transmembrane transporter activity"/>
    <property type="evidence" value="ECO:0007669"/>
    <property type="project" value="InterPro"/>
</dbReference>
<dbReference type="GO" id="GO:0005886">
    <property type="term" value="C:plasma membrane"/>
    <property type="evidence" value="ECO:0007669"/>
    <property type="project" value="UniProtKB-SubCell"/>
</dbReference>
<evidence type="ECO:0000256" key="6">
    <source>
        <dbReference type="ARBA" id="ARBA00023065"/>
    </source>
</evidence>
<protein>
    <submittedName>
        <fullName evidence="9">Potassium uptake TrkH family protein</fullName>
    </submittedName>
</protein>
<dbReference type="AlphaFoldDB" id="A0A7X5UL31"/>
<dbReference type="Proteomes" id="UP000545493">
    <property type="component" value="Unassembled WGS sequence"/>
</dbReference>
<keyword evidence="3" id="KW-1003">Cell membrane</keyword>
<dbReference type="InterPro" id="IPR003445">
    <property type="entry name" value="Cat_transpt"/>
</dbReference>
<evidence type="ECO:0000313" key="10">
    <source>
        <dbReference type="Proteomes" id="UP000545493"/>
    </source>
</evidence>
<evidence type="ECO:0000256" key="5">
    <source>
        <dbReference type="ARBA" id="ARBA00022989"/>
    </source>
</evidence>
<dbReference type="PANTHER" id="PTHR32024:SF1">
    <property type="entry name" value="KTR SYSTEM POTASSIUM UPTAKE PROTEIN B"/>
    <property type="match status" value="1"/>
</dbReference>
<comment type="subcellular location">
    <subcellularLocation>
        <location evidence="1">Cell membrane</location>
        <topology evidence="1">Multi-pass membrane protein</topology>
    </subcellularLocation>
</comment>
<keyword evidence="10" id="KW-1185">Reference proteome</keyword>
<feature type="transmembrane region" description="Helical" evidence="8">
    <location>
        <begin position="53"/>
        <end position="72"/>
    </location>
</feature>
<keyword evidence="6" id="KW-0406">Ion transport</keyword>
<sequence length="456" mass="48360">MTLASGLTVLRGLLPTWRQPAQIVVTAFALVIAAGTVLLMLPVATESGESSGFVTALFTATSAVCVTGLVVVDTSSYWSTFGELAILGMIQVGGLGIMTLATLLGILVVRRFGLRLQLTVQAETKTLRLGDVRRVVAGVVLISLVFEVVIFLVLFLRLWLGLGQHWGEALYQGAFHSISAFNNAGFSLYSDSLMRYATDAAICLPIAFAVLAGGLGFPVWIELWRHRLRGARRWSLHVKITLLATSALLAVGSVLITAAEWNNPATLGQFGVGGKLLAGFFHGVMPRTAGFNSLDVSQFEPGTLLINNVLMFIGGGSAGTAGGIKVTTFALLAFVILAEIRGRPSVHVMGRRLESTVQRQALTVALLSVGAVVSGTLLLLALTPFSLDRVLFETVSAFGTVGLSTGITGQLPPSAELVVTGMMFLGRLGPITLASALALRERTRRYELPEERPIVG</sequence>
<gene>
    <name evidence="9" type="ORF">FHU38_000323</name>
</gene>
<feature type="transmembrane region" description="Helical" evidence="8">
    <location>
        <begin position="309"/>
        <end position="340"/>
    </location>
</feature>
<evidence type="ECO:0000256" key="3">
    <source>
        <dbReference type="ARBA" id="ARBA00022475"/>
    </source>
</evidence>
<feature type="transmembrane region" description="Helical" evidence="8">
    <location>
        <begin position="196"/>
        <end position="220"/>
    </location>
</feature>
<evidence type="ECO:0000313" key="9">
    <source>
        <dbReference type="EMBL" id="NIJ09979.1"/>
    </source>
</evidence>
<proteinExistence type="predicted"/>
<feature type="transmembrane region" description="Helical" evidence="8">
    <location>
        <begin position="84"/>
        <end position="109"/>
    </location>
</feature>
<keyword evidence="5 8" id="KW-1133">Transmembrane helix</keyword>
<accession>A0A7X5UL31</accession>
<feature type="transmembrane region" description="Helical" evidence="8">
    <location>
        <begin position="361"/>
        <end position="382"/>
    </location>
</feature>
<evidence type="ECO:0000256" key="1">
    <source>
        <dbReference type="ARBA" id="ARBA00004651"/>
    </source>
</evidence>
<dbReference type="Pfam" id="PF02386">
    <property type="entry name" value="TrkH"/>
    <property type="match status" value="1"/>
</dbReference>
<evidence type="ECO:0000256" key="8">
    <source>
        <dbReference type="SAM" id="Phobius"/>
    </source>
</evidence>
<feature type="transmembrane region" description="Helical" evidence="8">
    <location>
        <begin position="20"/>
        <end position="41"/>
    </location>
</feature>
<feature type="transmembrane region" description="Helical" evidence="8">
    <location>
        <begin position="417"/>
        <end position="439"/>
    </location>
</feature>
<comment type="caution">
    <text evidence="9">The sequence shown here is derived from an EMBL/GenBank/DDBJ whole genome shotgun (WGS) entry which is preliminary data.</text>
</comment>
<dbReference type="EMBL" id="JAAOYM010000001">
    <property type="protein sequence ID" value="NIJ09979.1"/>
    <property type="molecule type" value="Genomic_DNA"/>
</dbReference>